<reference evidence="1 2" key="1">
    <citation type="journal article" date="2019" name="Appl. Microbiol. Biotechnol.">
        <title>Genome sequence of Isaria javanica and comparative genome analysis insights into family S53 peptidase evolution in fungal entomopathogens.</title>
        <authorList>
            <person name="Lin R."/>
            <person name="Zhang X."/>
            <person name="Xin B."/>
            <person name="Zou M."/>
            <person name="Gao Y."/>
            <person name="Qin F."/>
            <person name="Hu Q."/>
            <person name="Xie B."/>
            <person name="Cheng X."/>
        </authorList>
    </citation>
    <scope>NUCLEOTIDE SEQUENCE [LARGE SCALE GENOMIC DNA]</scope>
    <source>
        <strain evidence="1 2">IJ1G</strain>
    </source>
</reference>
<dbReference type="EMBL" id="SPUK01000002">
    <property type="protein sequence ID" value="TQV99909.1"/>
    <property type="molecule type" value="Genomic_DNA"/>
</dbReference>
<evidence type="ECO:0000313" key="1">
    <source>
        <dbReference type="EMBL" id="TQV99909.1"/>
    </source>
</evidence>
<comment type="caution">
    <text evidence="1">The sequence shown here is derived from an EMBL/GenBank/DDBJ whole genome shotgun (WGS) entry which is preliminary data.</text>
</comment>
<accession>A0A545VE46</accession>
<name>A0A545VE46_9HYPO</name>
<dbReference type="AlphaFoldDB" id="A0A545VE46"/>
<dbReference type="Proteomes" id="UP000315783">
    <property type="component" value="Unassembled WGS sequence"/>
</dbReference>
<proteinExistence type="predicted"/>
<protein>
    <submittedName>
        <fullName evidence="1">Uncharacterized protein</fullName>
    </submittedName>
</protein>
<evidence type="ECO:0000313" key="2">
    <source>
        <dbReference type="Proteomes" id="UP000315783"/>
    </source>
</evidence>
<sequence>MPYLASDGAGCGYKFRGVNNKGHQFIASSWLLTNKVNRPLSLGLGRLLHLLKLAQRINLLDYGSPFEESIPKHRGFDSLLVLSYYKSLQSMPYPRDSSSWYVGHVLVGADRHRKG</sequence>
<organism evidence="1 2">
    <name type="scientific">Cordyceps javanica</name>
    <dbReference type="NCBI Taxonomy" id="43265"/>
    <lineage>
        <taxon>Eukaryota</taxon>
        <taxon>Fungi</taxon>
        <taxon>Dikarya</taxon>
        <taxon>Ascomycota</taxon>
        <taxon>Pezizomycotina</taxon>
        <taxon>Sordariomycetes</taxon>
        <taxon>Hypocreomycetidae</taxon>
        <taxon>Hypocreales</taxon>
        <taxon>Cordycipitaceae</taxon>
        <taxon>Cordyceps</taxon>
    </lineage>
</organism>
<keyword evidence="2" id="KW-1185">Reference proteome</keyword>
<gene>
    <name evidence="1" type="ORF">IF1G_02124</name>
</gene>